<evidence type="ECO:0000256" key="9">
    <source>
        <dbReference type="ARBA" id="ARBA00023125"/>
    </source>
</evidence>
<keyword evidence="20" id="KW-1185">Reference proteome</keyword>
<dbReference type="PANTHER" id="PTHR11070:SF2">
    <property type="entry name" value="ATP-DEPENDENT DNA HELICASE SRS2"/>
    <property type="match status" value="1"/>
</dbReference>
<dbReference type="Pfam" id="PF00580">
    <property type="entry name" value="UvrD-helicase"/>
    <property type="match status" value="1"/>
</dbReference>
<dbReference type="Pfam" id="PF13361">
    <property type="entry name" value="UvrD_C"/>
    <property type="match status" value="1"/>
</dbReference>
<dbReference type="InterPro" id="IPR027417">
    <property type="entry name" value="P-loop_NTPase"/>
</dbReference>
<protein>
    <recommendedName>
        <fullName evidence="13">DNA 3'-5' helicase</fullName>
        <ecNumber evidence="13">5.6.2.4</ecNumber>
    </recommendedName>
    <alternativeName>
        <fullName evidence="14">DNA 3'-5' helicase II</fullName>
    </alternativeName>
</protein>
<evidence type="ECO:0000256" key="6">
    <source>
        <dbReference type="ARBA" id="ARBA00022806"/>
    </source>
</evidence>
<dbReference type="AlphaFoldDB" id="A0A917J3R5"/>
<feature type="binding site" evidence="16">
    <location>
        <begin position="38"/>
        <end position="45"/>
    </location>
    <ligand>
        <name>ATP</name>
        <dbReference type="ChEBI" id="CHEBI:30616"/>
    </ligand>
</feature>
<dbReference type="InterPro" id="IPR013986">
    <property type="entry name" value="DExx_box_DNA_helicase_dom_sf"/>
</dbReference>
<dbReference type="SUPFAM" id="SSF52540">
    <property type="entry name" value="P-loop containing nucleoside triphosphate hydrolases"/>
    <property type="match status" value="1"/>
</dbReference>
<comment type="catalytic activity">
    <reaction evidence="12">
        <text>Couples ATP hydrolysis with the unwinding of duplex DNA by translocating in the 3'-5' direction.</text>
        <dbReference type="EC" id="5.6.2.4"/>
    </reaction>
</comment>
<evidence type="ECO:0000256" key="7">
    <source>
        <dbReference type="ARBA" id="ARBA00022839"/>
    </source>
</evidence>
<dbReference type="GO" id="GO:0003677">
    <property type="term" value="F:DNA binding"/>
    <property type="evidence" value="ECO:0007669"/>
    <property type="project" value="UniProtKB-KW"/>
</dbReference>
<dbReference type="Gene3D" id="1.10.10.160">
    <property type="match status" value="1"/>
</dbReference>
<dbReference type="GO" id="GO:0043138">
    <property type="term" value="F:3'-5' DNA helicase activity"/>
    <property type="evidence" value="ECO:0007669"/>
    <property type="project" value="UniProtKB-EC"/>
</dbReference>
<gene>
    <name evidence="19" type="ORF">GCM10011379_52640</name>
</gene>
<comment type="catalytic activity">
    <reaction evidence="15">
        <text>ATP + H2O = ADP + phosphate + H(+)</text>
        <dbReference type="Rhea" id="RHEA:13065"/>
        <dbReference type="ChEBI" id="CHEBI:15377"/>
        <dbReference type="ChEBI" id="CHEBI:15378"/>
        <dbReference type="ChEBI" id="CHEBI:30616"/>
        <dbReference type="ChEBI" id="CHEBI:43474"/>
        <dbReference type="ChEBI" id="CHEBI:456216"/>
        <dbReference type="EC" id="5.6.2.4"/>
    </reaction>
</comment>
<dbReference type="InterPro" id="IPR011335">
    <property type="entry name" value="Restrct_endonuc-II-like"/>
</dbReference>
<evidence type="ECO:0000256" key="11">
    <source>
        <dbReference type="ARBA" id="ARBA00023235"/>
    </source>
</evidence>
<dbReference type="InterPro" id="IPR038726">
    <property type="entry name" value="PDDEXK_AddAB-type"/>
</dbReference>
<dbReference type="PROSITE" id="PS51198">
    <property type="entry name" value="UVRD_HELICASE_ATP_BIND"/>
    <property type="match status" value="1"/>
</dbReference>
<keyword evidence="8 16" id="KW-0067">ATP-binding</keyword>
<dbReference type="Proteomes" id="UP000627292">
    <property type="component" value="Unassembled WGS sequence"/>
</dbReference>
<evidence type="ECO:0000256" key="3">
    <source>
        <dbReference type="ARBA" id="ARBA00022741"/>
    </source>
</evidence>
<evidence type="ECO:0000259" key="18">
    <source>
        <dbReference type="PROSITE" id="PS51217"/>
    </source>
</evidence>
<feature type="domain" description="UvrD-like helicase ATP-binding" evidence="17">
    <location>
        <begin position="17"/>
        <end position="343"/>
    </location>
</feature>
<dbReference type="GO" id="GO:0000725">
    <property type="term" value="P:recombinational repair"/>
    <property type="evidence" value="ECO:0007669"/>
    <property type="project" value="TreeGrafter"/>
</dbReference>
<reference evidence="19" key="2">
    <citation type="submission" date="2020-09" db="EMBL/GenBank/DDBJ databases">
        <authorList>
            <person name="Sun Q."/>
            <person name="Zhou Y."/>
        </authorList>
    </citation>
    <scope>NUCLEOTIDE SEQUENCE</scope>
    <source>
        <strain evidence="19">CGMCC 1.15290</strain>
    </source>
</reference>
<evidence type="ECO:0000256" key="4">
    <source>
        <dbReference type="ARBA" id="ARBA00022763"/>
    </source>
</evidence>
<comment type="similarity">
    <text evidence="1">Belongs to the helicase family. UvrD subfamily.</text>
</comment>
<keyword evidence="10" id="KW-0234">DNA repair</keyword>
<dbReference type="GO" id="GO:0004527">
    <property type="term" value="F:exonuclease activity"/>
    <property type="evidence" value="ECO:0007669"/>
    <property type="project" value="UniProtKB-KW"/>
</dbReference>
<evidence type="ECO:0000256" key="8">
    <source>
        <dbReference type="ARBA" id="ARBA00022840"/>
    </source>
</evidence>
<keyword evidence="11" id="KW-0413">Isomerase</keyword>
<keyword evidence="5 16" id="KW-0378">Hydrolase</keyword>
<evidence type="ECO:0000256" key="14">
    <source>
        <dbReference type="ARBA" id="ARBA00034923"/>
    </source>
</evidence>
<dbReference type="EC" id="5.6.2.4" evidence="13"/>
<evidence type="ECO:0000313" key="19">
    <source>
        <dbReference type="EMBL" id="GGH80972.1"/>
    </source>
</evidence>
<keyword evidence="6 16" id="KW-0347">Helicase</keyword>
<evidence type="ECO:0000256" key="10">
    <source>
        <dbReference type="ARBA" id="ARBA00023204"/>
    </source>
</evidence>
<comment type="caution">
    <text evidence="19">The sequence shown here is derived from an EMBL/GenBank/DDBJ whole genome shotgun (WGS) entry which is preliminary data.</text>
</comment>
<evidence type="ECO:0000256" key="16">
    <source>
        <dbReference type="PROSITE-ProRule" id="PRU00560"/>
    </source>
</evidence>
<evidence type="ECO:0000256" key="12">
    <source>
        <dbReference type="ARBA" id="ARBA00034617"/>
    </source>
</evidence>
<dbReference type="Gene3D" id="3.90.320.10">
    <property type="match status" value="1"/>
</dbReference>
<sequence>MMAGKQLQAEKYQQVYQQLNPQQQLAVNTIEGPVMVIAGPGTGKTQILSVRIGKILLETDAHPHNILCFTYTDAGVIAMRKRLFNIIGADACKINIYTFQAFCNHVIQENPLQFEQTAQAPISEPERIGILKQLIDGFPKNHPLKRYRGDVYFEITSLQLLFSTMKREGWTPAFMNSKINSYLADLPLRDEYIAENAVKAFKKGDIRTDKIAAEQEKMEKLRAAVNEFDRFEDMMHQRGRYDPDDAINQVIRAFEENAPMLSHHQERFRYILIDDYQDISETQNRLVQLITNVREKPGIFVAGDDDQRINPFQGADINHMLNFADNYKNDLLTVVLTSNYRSVQPILDVSKAVINHNQERLVNQVNGLSKELITANEQLIHSSHRPVVREYDTQQHEMIHITLEIEKLLQQHNIAPGRIAVIYNEGLYGEGFAEYFSARSIPLYSERSVNLLHLPMAKKLLLLLRYLSAEHDMAYGGDEMLFEILHFDWFQIPAIEIAQLSVEAAARKYGERKTTLRQLLAEKSNQPPKDLFSLSIHPQLKKAGAIMEKLIADVPNLPLQQLFESSIREAGVLSLIIASSNKMALMQELTALFDFVKAETRRNPVLNLREFVAITDLMVRERIPIPMVQVSGSEKGVNLLTAHDAKGLEFEHVFLAGCNAASWEKQRKPGPGYAMPDTLFSSSANGTQENHDALRRLFYVALTRAEQHLAVSYSRFKSDGKALEPSLFLAEIQEQLSLPVETPPVDSETAFVFQGLAFQRPQAPEIARVEADWVTHKLEKFVMNVTALNSYLKCPLEFYYKNLVRIPSPKNEATGFGSAVHHALQRLFEKMKLNRDEFGPLEEFITGFEQYMHHHREDFTPEQYKRRLEYGNDVLSAYYHKYVHQWHKITSIERNFKSVLANGIPLKGKLDKLEFWGKEANVVDYKTGDPDKALEKLAPPGEQCPNGGDYWRQAIFYKILVDAYDQKLWNVASIEFDFIEPDRKKEYQKRKVVVTPQDITTVSQQIRMVWDKIQARDFYTGCGKKGCHWCQFVKTNNMAVKLHEIAAEDEEG</sequence>
<feature type="domain" description="UvrD-like helicase C-terminal" evidence="18">
    <location>
        <begin position="344"/>
        <end position="647"/>
    </location>
</feature>
<evidence type="ECO:0000256" key="15">
    <source>
        <dbReference type="ARBA" id="ARBA00048988"/>
    </source>
</evidence>
<proteinExistence type="inferred from homology"/>
<dbReference type="Gene3D" id="1.10.486.10">
    <property type="entry name" value="PCRA, domain 4"/>
    <property type="match status" value="1"/>
</dbReference>
<keyword evidence="2" id="KW-0540">Nuclease</keyword>
<dbReference type="GO" id="GO:0005524">
    <property type="term" value="F:ATP binding"/>
    <property type="evidence" value="ECO:0007669"/>
    <property type="project" value="UniProtKB-UniRule"/>
</dbReference>
<dbReference type="InterPro" id="IPR014016">
    <property type="entry name" value="UvrD-like_ATP-bd"/>
</dbReference>
<evidence type="ECO:0000256" key="2">
    <source>
        <dbReference type="ARBA" id="ARBA00022722"/>
    </source>
</evidence>
<name>A0A917J3R5_9BACT</name>
<dbReference type="InterPro" id="IPR014017">
    <property type="entry name" value="DNA_helicase_UvrD-like_C"/>
</dbReference>
<dbReference type="Pfam" id="PF12705">
    <property type="entry name" value="PDDEXK_1"/>
    <property type="match status" value="1"/>
</dbReference>
<dbReference type="PANTHER" id="PTHR11070">
    <property type="entry name" value="UVRD / RECB / PCRA DNA HELICASE FAMILY MEMBER"/>
    <property type="match status" value="1"/>
</dbReference>
<organism evidence="19 20">
    <name type="scientific">Filimonas zeae</name>
    <dbReference type="NCBI Taxonomy" id="1737353"/>
    <lineage>
        <taxon>Bacteria</taxon>
        <taxon>Pseudomonadati</taxon>
        <taxon>Bacteroidota</taxon>
        <taxon>Chitinophagia</taxon>
        <taxon>Chitinophagales</taxon>
        <taxon>Chitinophagaceae</taxon>
        <taxon>Filimonas</taxon>
    </lineage>
</organism>
<evidence type="ECO:0000256" key="13">
    <source>
        <dbReference type="ARBA" id="ARBA00034808"/>
    </source>
</evidence>
<dbReference type="SUPFAM" id="SSF52980">
    <property type="entry name" value="Restriction endonuclease-like"/>
    <property type="match status" value="1"/>
</dbReference>
<dbReference type="Gene3D" id="3.40.50.300">
    <property type="entry name" value="P-loop containing nucleotide triphosphate hydrolases"/>
    <property type="match status" value="3"/>
</dbReference>
<accession>A0A917J3R5</accession>
<evidence type="ECO:0000259" key="17">
    <source>
        <dbReference type="PROSITE" id="PS51198"/>
    </source>
</evidence>
<keyword evidence="4" id="KW-0227">DNA damage</keyword>
<dbReference type="EMBL" id="BMIB01000006">
    <property type="protein sequence ID" value="GGH80972.1"/>
    <property type="molecule type" value="Genomic_DNA"/>
</dbReference>
<evidence type="ECO:0000256" key="1">
    <source>
        <dbReference type="ARBA" id="ARBA00009922"/>
    </source>
</evidence>
<keyword evidence="9" id="KW-0238">DNA-binding</keyword>
<reference evidence="19" key="1">
    <citation type="journal article" date="2014" name="Int. J. Syst. Evol. Microbiol.">
        <title>Complete genome sequence of Corynebacterium casei LMG S-19264T (=DSM 44701T), isolated from a smear-ripened cheese.</title>
        <authorList>
            <consortium name="US DOE Joint Genome Institute (JGI-PGF)"/>
            <person name="Walter F."/>
            <person name="Albersmeier A."/>
            <person name="Kalinowski J."/>
            <person name="Ruckert C."/>
        </authorList>
    </citation>
    <scope>NUCLEOTIDE SEQUENCE</scope>
    <source>
        <strain evidence="19">CGMCC 1.15290</strain>
    </source>
</reference>
<dbReference type="RefSeq" id="WP_229688034.1">
    <property type="nucleotide sequence ID" value="NZ_BMIB01000006.1"/>
</dbReference>
<dbReference type="InterPro" id="IPR000212">
    <property type="entry name" value="DNA_helicase_UvrD/REP"/>
</dbReference>
<dbReference type="InterPro" id="IPR011604">
    <property type="entry name" value="PDDEXK-like_dom_sf"/>
</dbReference>
<evidence type="ECO:0000256" key="5">
    <source>
        <dbReference type="ARBA" id="ARBA00022801"/>
    </source>
</evidence>
<evidence type="ECO:0000313" key="20">
    <source>
        <dbReference type="Proteomes" id="UP000627292"/>
    </source>
</evidence>
<keyword evidence="3 16" id="KW-0547">Nucleotide-binding</keyword>
<dbReference type="PROSITE" id="PS51217">
    <property type="entry name" value="UVRD_HELICASE_CTER"/>
    <property type="match status" value="1"/>
</dbReference>
<dbReference type="CDD" id="cd17932">
    <property type="entry name" value="DEXQc_UvrD"/>
    <property type="match status" value="1"/>
</dbReference>
<keyword evidence="7" id="KW-0269">Exonuclease</keyword>